<dbReference type="RefSeq" id="WP_208816670.1">
    <property type="nucleotide sequence ID" value="NZ_WVUH01000340.1"/>
</dbReference>
<evidence type="ECO:0000313" key="4">
    <source>
        <dbReference type="Proteomes" id="UP000823521"/>
    </source>
</evidence>
<evidence type="ECO:0000313" key="3">
    <source>
        <dbReference type="EMBL" id="MBO4209716.1"/>
    </source>
</evidence>
<dbReference type="Proteomes" id="UP000823521">
    <property type="component" value="Unassembled WGS sequence"/>
</dbReference>
<accession>A0ABS3VYU4</accession>
<organism evidence="3 4">
    <name type="scientific">Micromonospora echinofusca</name>
    <dbReference type="NCBI Taxonomy" id="47858"/>
    <lineage>
        <taxon>Bacteria</taxon>
        <taxon>Bacillati</taxon>
        <taxon>Actinomycetota</taxon>
        <taxon>Actinomycetes</taxon>
        <taxon>Micromonosporales</taxon>
        <taxon>Micromonosporaceae</taxon>
        <taxon>Micromonospora</taxon>
    </lineage>
</organism>
<feature type="transmembrane region" description="Helical" evidence="2">
    <location>
        <begin position="170"/>
        <end position="191"/>
    </location>
</feature>
<feature type="transmembrane region" description="Helical" evidence="2">
    <location>
        <begin position="34"/>
        <end position="54"/>
    </location>
</feature>
<comment type="caution">
    <text evidence="3">The sequence shown here is derived from an EMBL/GenBank/DDBJ whole genome shotgun (WGS) entry which is preliminary data.</text>
</comment>
<sequence length="234" mass="24499">MADEPDVALTVALAEYEHVREASRAIHDQSVARFNFFLAVASASTAVSAALITANGPGERVRLATVVGLGVLVLLLGVAVFARLVELNDRGRRYAVAATALRTYLTRRAPDLAPFMLMPTLDDPGPFTPEPFRRHWFRDAVGLPGTVGLVNSAVVASAAALGVAASRPGWVGALVGVGLLAGSVAAHLTVVRRRVARSARQVGVVLDRRPPLQPAADALGPAGTVPLPDARRRG</sequence>
<name>A0ABS3VYU4_MICEH</name>
<gene>
    <name evidence="3" type="ORF">GSF22_27550</name>
</gene>
<reference evidence="3 4" key="1">
    <citation type="submission" date="2019-12" db="EMBL/GenBank/DDBJ databases">
        <title>Whole genome sequencing of endophytic Actinobacterium Micromonospora sp. MPMI6T.</title>
        <authorList>
            <person name="Evv R."/>
            <person name="Podile A.R."/>
        </authorList>
    </citation>
    <scope>NUCLEOTIDE SEQUENCE [LARGE SCALE GENOMIC DNA]</scope>
    <source>
        <strain evidence="3 4">MPMI6</strain>
    </source>
</reference>
<proteinExistence type="predicted"/>
<protein>
    <submittedName>
        <fullName evidence="3">Uncharacterized protein</fullName>
    </submittedName>
</protein>
<keyword evidence="2" id="KW-0472">Membrane</keyword>
<keyword evidence="4" id="KW-1185">Reference proteome</keyword>
<feature type="transmembrane region" description="Helical" evidence="2">
    <location>
        <begin position="141"/>
        <end position="164"/>
    </location>
</feature>
<evidence type="ECO:0000256" key="2">
    <source>
        <dbReference type="SAM" id="Phobius"/>
    </source>
</evidence>
<evidence type="ECO:0000256" key="1">
    <source>
        <dbReference type="SAM" id="MobiDB-lite"/>
    </source>
</evidence>
<keyword evidence="2" id="KW-0812">Transmembrane</keyword>
<feature type="region of interest" description="Disordered" evidence="1">
    <location>
        <begin position="213"/>
        <end position="234"/>
    </location>
</feature>
<keyword evidence="2" id="KW-1133">Transmembrane helix</keyword>
<feature type="transmembrane region" description="Helical" evidence="2">
    <location>
        <begin position="66"/>
        <end position="85"/>
    </location>
</feature>
<dbReference type="EMBL" id="WVUH01000340">
    <property type="protein sequence ID" value="MBO4209716.1"/>
    <property type="molecule type" value="Genomic_DNA"/>
</dbReference>